<dbReference type="EMBL" id="MLAK01001448">
    <property type="protein sequence ID" value="OHS92984.1"/>
    <property type="molecule type" value="Genomic_DNA"/>
</dbReference>
<keyword evidence="2" id="KW-1185">Reference proteome</keyword>
<dbReference type="RefSeq" id="XP_068346121.1">
    <property type="nucleotide sequence ID" value="XM_068496481.1"/>
</dbReference>
<evidence type="ECO:0008006" key="3">
    <source>
        <dbReference type="Google" id="ProtNLM"/>
    </source>
</evidence>
<evidence type="ECO:0000313" key="2">
    <source>
        <dbReference type="Proteomes" id="UP000179807"/>
    </source>
</evidence>
<gene>
    <name evidence="1" type="ORF">TRFO_12176</name>
</gene>
<organism evidence="1 2">
    <name type="scientific">Tritrichomonas foetus</name>
    <dbReference type="NCBI Taxonomy" id="1144522"/>
    <lineage>
        <taxon>Eukaryota</taxon>
        <taxon>Metamonada</taxon>
        <taxon>Parabasalia</taxon>
        <taxon>Tritrichomonadida</taxon>
        <taxon>Tritrichomonadidae</taxon>
        <taxon>Tritrichomonas</taxon>
    </lineage>
</organism>
<comment type="caution">
    <text evidence="1">The sequence shown here is derived from an EMBL/GenBank/DDBJ whole genome shotgun (WGS) entry which is preliminary data.</text>
</comment>
<accession>A0A1J4J061</accession>
<dbReference type="AlphaFoldDB" id="A0A1J4J061"/>
<proteinExistence type="predicted"/>
<dbReference type="VEuPathDB" id="TrichDB:TRFO_12176"/>
<sequence>MKAASSADEELKDYMYNKGVTCNIQARLLHETCNEIQNSDSAALSSLQPQIRIERNVDAWEEAVCLVVAYLKRYRMKETVQTMRKEFAATPAHTGYKKGSEVDDIFDALFDIIERDMKKSFEERVDHFIKTTQIEEPARKQRPRRK</sequence>
<dbReference type="Proteomes" id="UP000179807">
    <property type="component" value="Unassembled WGS sequence"/>
</dbReference>
<evidence type="ECO:0000313" key="1">
    <source>
        <dbReference type="EMBL" id="OHS92984.1"/>
    </source>
</evidence>
<protein>
    <recommendedName>
        <fullName evidence="3">LisH domain-containing protein</fullName>
    </recommendedName>
</protein>
<reference evidence="1" key="1">
    <citation type="submission" date="2016-10" db="EMBL/GenBank/DDBJ databases">
        <authorList>
            <person name="Benchimol M."/>
            <person name="Almeida L.G."/>
            <person name="Vasconcelos A.T."/>
            <person name="Perreira-Neves A."/>
            <person name="Rosa I.A."/>
            <person name="Tasca T."/>
            <person name="Bogo M.R."/>
            <person name="de Souza W."/>
        </authorList>
    </citation>
    <scope>NUCLEOTIDE SEQUENCE [LARGE SCALE GENOMIC DNA]</scope>
    <source>
        <strain evidence="1">K</strain>
    </source>
</reference>
<dbReference type="GeneID" id="94831185"/>
<name>A0A1J4J061_9EUKA</name>